<protein>
    <submittedName>
        <fullName evidence="1">Uncharacterized protein</fullName>
    </submittedName>
</protein>
<evidence type="ECO:0000313" key="1">
    <source>
        <dbReference type="EMBL" id="KKN45718.1"/>
    </source>
</evidence>
<dbReference type="AlphaFoldDB" id="A0A0F9TWF4"/>
<reference evidence="1" key="1">
    <citation type="journal article" date="2015" name="Nature">
        <title>Complex archaea that bridge the gap between prokaryotes and eukaryotes.</title>
        <authorList>
            <person name="Spang A."/>
            <person name="Saw J.H."/>
            <person name="Jorgensen S.L."/>
            <person name="Zaremba-Niedzwiedzka K."/>
            <person name="Martijn J."/>
            <person name="Lind A.E."/>
            <person name="van Eijk R."/>
            <person name="Schleper C."/>
            <person name="Guy L."/>
            <person name="Ettema T.J."/>
        </authorList>
    </citation>
    <scope>NUCLEOTIDE SEQUENCE</scope>
</reference>
<comment type="caution">
    <text evidence="1">The sequence shown here is derived from an EMBL/GenBank/DDBJ whole genome shotgun (WGS) entry which is preliminary data.</text>
</comment>
<dbReference type="EMBL" id="LAZR01001371">
    <property type="protein sequence ID" value="KKN45718.1"/>
    <property type="molecule type" value="Genomic_DNA"/>
</dbReference>
<name>A0A0F9TWF4_9ZZZZ</name>
<proteinExistence type="predicted"/>
<accession>A0A0F9TWF4</accession>
<sequence length="87" mass="10032">MSEEIGEYIYLLWEDEPLFELVKGHVSHLEAIDAMVRDGIGVSGQNWRSRHTYGRWIPDSTGEYDLRFHLSGPGRGAFPVTILDRER</sequence>
<gene>
    <name evidence="1" type="ORF">LCGC14_0680360</name>
</gene>
<organism evidence="1">
    <name type="scientific">marine sediment metagenome</name>
    <dbReference type="NCBI Taxonomy" id="412755"/>
    <lineage>
        <taxon>unclassified sequences</taxon>
        <taxon>metagenomes</taxon>
        <taxon>ecological metagenomes</taxon>
    </lineage>
</organism>